<reference evidence="3" key="1">
    <citation type="journal article" date="2008" name="PLoS ONE">
        <title>Survival in nuclear waste, extreme resistance, and potential applications gleaned from the genome sequence of Kineococcus radiotolerans SRS30216.</title>
        <authorList>
            <person name="Bagwell C.E."/>
            <person name="Bhat S."/>
            <person name="Hawkins G.M."/>
            <person name="Smith B.W."/>
            <person name="Biswas T."/>
            <person name="Hoover T.R."/>
            <person name="Saunders E."/>
            <person name="Han C.S."/>
            <person name="Tsodikov O.V."/>
            <person name="Shimkets L.J."/>
        </authorList>
    </citation>
    <scope>NUCLEOTIDE SEQUENCE [LARGE SCALE GENOMIC DNA]</scope>
    <source>
        <strain evidence="3">ATCC BAA-149 / DSM 14245 / SRS30216</strain>
    </source>
</reference>
<dbReference type="eggNOG" id="COG0524">
    <property type="taxonomic scope" value="Bacteria"/>
</dbReference>
<dbReference type="PANTHER" id="PTHR42774">
    <property type="entry name" value="PHOSPHOTRANSFERASE SYSTEM TRANSPORT PROTEIN"/>
    <property type="match status" value="1"/>
</dbReference>
<evidence type="ECO:0000313" key="2">
    <source>
        <dbReference type="EMBL" id="ABS03008.1"/>
    </source>
</evidence>
<dbReference type="PANTHER" id="PTHR42774:SF3">
    <property type="entry name" value="KETOHEXOKINASE"/>
    <property type="match status" value="1"/>
</dbReference>
<gene>
    <name evidence="2" type="ordered locus">Krad_1520</name>
</gene>
<name>A6W869_KINRD</name>
<dbReference type="InterPro" id="IPR011611">
    <property type="entry name" value="PfkB_dom"/>
</dbReference>
<sequence length="371" mass="39029">MDRRPGWQHRRVATTTGEPFDVHVRGTVFLDIVLTGLDSEPRLGTEVWTSGMGSCPGGIANMAVAASRLGLSTSLSAAFSTDAYGQFCWQTLGEQEGIDLSTSYRAEDWHSPVTVSLAYGGDRAMVTHEHPAPVDEPEDVPPARSCLVHLAAVPQPWVLRAQGQGSLVFADVGWDSSTQWNPDVLGGLEHCHAFLPNHVEAMRYTRTDSAAAAVSALAERVAVAVVTCGAEGAVAVDQTSGESAQVPGLRLEALDATGAGDVFGAGFLTATLGGWALPERLAFANLCAGLSVQQFGGSLSAPGWGDIADWWSHLRLGPRTSATSQLVRRYGFLDDVLREHPSATDSPVRRASATLSVLNDLPTGGAGLATS</sequence>
<dbReference type="Proteomes" id="UP000001116">
    <property type="component" value="Chromosome"/>
</dbReference>
<dbReference type="EMBL" id="CP000750">
    <property type="protein sequence ID" value="ABS03008.1"/>
    <property type="molecule type" value="Genomic_DNA"/>
</dbReference>
<dbReference type="Pfam" id="PF00294">
    <property type="entry name" value="PfkB"/>
    <property type="match status" value="1"/>
</dbReference>
<dbReference type="InterPro" id="IPR029056">
    <property type="entry name" value="Ribokinase-like"/>
</dbReference>
<evidence type="ECO:0000259" key="1">
    <source>
        <dbReference type="Pfam" id="PF00294"/>
    </source>
</evidence>
<protein>
    <submittedName>
        <fullName evidence="2">PfkB domain protein</fullName>
    </submittedName>
</protein>
<dbReference type="Gene3D" id="3.40.1190.20">
    <property type="match status" value="1"/>
</dbReference>
<proteinExistence type="predicted"/>
<dbReference type="KEGG" id="kra:Krad_1520"/>
<dbReference type="AlphaFoldDB" id="A6W869"/>
<dbReference type="STRING" id="266940.Krad_1520"/>
<feature type="domain" description="Carbohydrate kinase PfkB" evidence="1">
    <location>
        <begin position="56"/>
        <end position="302"/>
    </location>
</feature>
<dbReference type="SUPFAM" id="SSF53613">
    <property type="entry name" value="Ribokinase-like"/>
    <property type="match status" value="1"/>
</dbReference>
<organism evidence="2 3">
    <name type="scientific">Kineococcus radiotolerans (strain ATCC BAA-149 / DSM 14245 / SRS30216)</name>
    <dbReference type="NCBI Taxonomy" id="266940"/>
    <lineage>
        <taxon>Bacteria</taxon>
        <taxon>Bacillati</taxon>
        <taxon>Actinomycetota</taxon>
        <taxon>Actinomycetes</taxon>
        <taxon>Kineosporiales</taxon>
        <taxon>Kineosporiaceae</taxon>
        <taxon>Kineococcus</taxon>
    </lineage>
</organism>
<dbReference type="InterPro" id="IPR052562">
    <property type="entry name" value="Ketohexokinase-related"/>
</dbReference>
<accession>A6W869</accession>
<keyword evidence="3" id="KW-1185">Reference proteome</keyword>
<evidence type="ECO:0000313" key="3">
    <source>
        <dbReference type="Proteomes" id="UP000001116"/>
    </source>
</evidence>
<dbReference type="HOGENOM" id="CLU_027634_1_0_11"/>